<dbReference type="EMBL" id="JXDF01000017">
    <property type="protein sequence ID" value="KPN82254.1"/>
    <property type="molecule type" value="Genomic_DNA"/>
</dbReference>
<sequence length="213" mass="24399">MVLSPQDIHNKEFSVKMRGYNIDEVNEFLDRIIKDYQLTLSENIDMKNRLKQTEDELKYFNGMKDSLNQSIIIAQNAADKVKVEAQNEANNVTEQSRKQADEILNDASVKAKDIVENISNQSKALLIANDDLRKTTESFREKIRTLLESQMQFVNSPEWDQMISGIDGNFDKVNEQINNLDNFKETVVQSEGKEMPADATIKIYPDGSFKAIE</sequence>
<comment type="similarity">
    <text evidence="2">Belongs to the DivIVA family.</text>
</comment>
<dbReference type="Gene3D" id="6.10.250.660">
    <property type="match status" value="1"/>
</dbReference>
<dbReference type="EMBL" id="JXCY01000006">
    <property type="protein sequence ID" value="KOY76398.1"/>
    <property type="molecule type" value="Genomic_DNA"/>
</dbReference>
<dbReference type="GO" id="GO:0005737">
    <property type="term" value="C:cytoplasm"/>
    <property type="evidence" value="ECO:0007669"/>
    <property type="project" value="UniProtKB-SubCell"/>
</dbReference>
<comment type="subcellular location">
    <subcellularLocation>
        <location evidence="1">Cytoplasm</location>
    </subcellularLocation>
</comment>
<dbReference type="PANTHER" id="PTHR35794:SF2">
    <property type="entry name" value="CELL DIVISION PROTEIN DIVIVA"/>
    <property type="match status" value="1"/>
</dbReference>
<proteinExistence type="inferred from homology"/>
<evidence type="ECO:0000313" key="9">
    <source>
        <dbReference type="Proteomes" id="UP000037778"/>
    </source>
</evidence>
<evidence type="ECO:0000256" key="1">
    <source>
        <dbReference type="ARBA" id="ARBA00004496"/>
    </source>
</evidence>
<evidence type="ECO:0000256" key="4">
    <source>
        <dbReference type="ARBA" id="ARBA00022618"/>
    </source>
</evidence>
<dbReference type="PANTHER" id="PTHR35794">
    <property type="entry name" value="CELL DIVISION PROTEIN DIVIVA"/>
    <property type="match status" value="1"/>
</dbReference>
<dbReference type="InterPro" id="IPR007793">
    <property type="entry name" value="DivIVA_fam"/>
</dbReference>
<keyword evidence="4 8" id="KW-0132">Cell division</keyword>
<reference evidence="9 10" key="1">
    <citation type="journal article" date="2015" name="Genome Biol. Evol.">
        <title>Functionally Structured Genomes in Lactobacillus kunkeei Colonizing the Honey Crop and Food Products of Honeybees and Stingless Bees.</title>
        <authorList>
            <person name="Tamarit D."/>
            <person name="Ellegaard K.M."/>
            <person name="Wikander J."/>
            <person name="Olofsson T."/>
            <person name="Vasquez A."/>
            <person name="Andersson S.G."/>
        </authorList>
    </citation>
    <scope>NUCLEOTIDE SEQUENCE [LARGE SCALE GENOMIC DNA]</scope>
    <source>
        <strain evidence="7 9">LAko</strain>
        <strain evidence="8 10">LMbo</strain>
    </source>
</reference>
<evidence type="ECO:0000256" key="5">
    <source>
        <dbReference type="ARBA" id="ARBA00023054"/>
    </source>
</evidence>
<name>A0A0M9D5E0_9LACO</name>
<evidence type="ECO:0000256" key="6">
    <source>
        <dbReference type="ARBA" id="ARBA00023306"/>
    </source>
</evidence>
<comment type="caution">
    <text evidence="8">The sequence shown here is derived from an EMBL/GenBank/DDBJ whole genome shotgun (WGS) entry which is preliminary data.</text>
</comment>
<dbReference type="AlphaFoldDB" id="A0A0M9D5E0"/>
<dbReference type="GO" id="GO:0051301">
    <property type="term" value="P:cell division"/>
    <property type="evidence" value="ECO:0007669"/>
    <property type="project" value="UniProtKB-KW"/>
</dbReference>
<dbReference type="RefSeq" id="WP_053791873.1">
    <property type="nucleotide sequence ID" value="NZ_BAABVW010000105.1"/>
</dbReference>
<keyword evidence="3" id="KW-0963">Cytoplasm</keyword>
<dbReference type="Pfam" id="PF05103">
    <property type="entry name" value="DivIVA"/>
    <property type="match status" value="1"/>
</dbReference>
<keyword evidence="5" id="KW-0175">Coiled coil</keyword>
<evidence type="ECO:0000313" key="10">
    <source>
        <dbReference type="Proteomes" id="UP000050269"/>
    </source>
</evidence>
<organism evidence="8 10">
    <name type="scientific">Apilactobacillus kunkeei</name>
    <dbReference type="NCBI Taxonomy" id="148814"/>
    <lineage>
        <taxon>Bacteria</taxon>
        <taxon>Bacillati</taxon>
        <taxon>Bacillota</taxon>
        <taxon>Bacilli</taxon>
        <taxon>Lactobacillales</taxon>
        <taxon>Lactobacillaceae</taxon>
        <taxon>Apilactobacillus</taxon>
    </lineage>
</organism>
<protein>
    <submittedName>
        <fullName evidence="8">Cell division initiation protein DivIVA</fullName>
    </submittedName>
</protein>
<dbReference type="Proteomes" id="UP000037778">
    <property type="component" value="Unassembled WGS sequence"/>
</dbReference>
<evidence type="ECO:0000256" key="3">
    <source>
        <dbReference type="ARBA" id="ARBA00022490"/>
    </source>
</evidence>
<dbReference type="GeneID" id="66349052"/>
<dbReference type="NCBIfam" id="TIGR03544">
    <property type="entry name" value="DivI1A_domain"/>
    <property type="match status" value="1"/>
</dbReference>
<keyword evidence="6" id="KW-0131">Cell cycle</keyword>
<gene>
    <name evidence="8" type="primary">divIVA</name>
    <name evidence="7" type="ORF">RZ71_08490</name>
    <name evidence="8" type="ORF">RZ78_13670</name>
</gene>
<dbReference type="InterPro" id="IPR019933">
    <property type="entry name" value="DivIVA_domain"/>
</dbReference>
<dbReference type="PATRIC" id="fig|148814.10.peg.916"/>
<dbReference type="Proteomes" id="UP000050269">
    <property type="component" value="Unassembled WGS sequence"/>
</dbReference>
<accession>A0A0M9D5E0</accession>
<evidence type="ECO:0000313" key="8">
    <source>
        <dbReference type="EMBL" id="KPN82254.1"/>
    </source>
</evidence>
<keyword evidence="9" id="KW-1185">Reference proteome</keyword>
<evidence type="ECO:0000256" key="2">
    <source>
        <dbReference type="ARBA" id="ARBA00009008"/>
    </source>
</evidence>
<evidence type="ECO:0000313" key="7">
    <source>
        <dbReference type="EMBL" id="KOY76398.1"/>
    </source>
</evidence>